<gene>
    <name evidence="3" type="ORF">KV696_06435</name>
</gene>
<evidence type="ECO:0000313" key="4">
    <source>
        <dbReference type="Proteomes" id="UP000767465"/>
    </source>
</evidence>
<organism evidence="3 4">
    <name type="scientific">Streptococcus humanilactis</name>
    <dbReference type="NCBI Taxonomy" id="2841061"/>
    <lineage>
        <taxon>Bacteria</taxon>
        <taxon>Bacillati</taxon>
        <taxon>Bacillota</taxon>
        <taxon>Bacilli</taxon>
        <taxon>Lactobacillales</taxon>
        <taxon>Streptococcaceae</taxon>
        <taxon>Streptococcus</taxon>
        <taxon>Streptococcus mitis group</taxon>
    </lineage>
</organism>
<evidence type="ECO:0000259" key="2">
    <source>
        <dbReference type="Pfam" id="PF18938"/>
    </source>
</evidence>
<dbReference type="EMBL" id="JAHXBZ010000003">
    <property type="protein sequence ID" value="MBW7581983.1"/>
    <property type="molecule type" value="Genomic_DNA"/>
</dbReference>
<dbReference type="Gene3D" id="3.10.20.890">
    <property type="match status" value="1"/>
</dbReference>
<dbReference type="InterPro" id="IPR044024">
    <property type="entry name" value="aRib"/>
</dbReference>
<accession>A0ABS7DVE4</accession>
<comment type="caution">
    <text evidence="3">The sequence shown here is derived from an EMBL/GenBank/DDBJ whole genome shotgun (WGS) entry which is preliminary data.</text>
</comment>
<feature type="domain" description="Atypical Rib" evidence="2">
    <location>
        <begin position="24"/>
        <end position="76"/>
    </location>
</feature>
<proteinExistence type="predicted"/>
<feature type="non-terminal residue" evidence="3">
    <location>
        <position position="79"/>
    </location>
</feature>
<feature type="non-terminal residue" evidence="3">
    <location>
        <position position="1"/>
    </location>
</feature>
<keyword evidence="4" id="KW-1185">Reference proteome</keyword>
<dbReference type="Pfam" id="PF18938">
    <property type="entry name" value="aRib"/>
    <property type="match status" value="1"/>
</dbReference>
<protein>
    <recommendedName>
        <fullName evidence="2">Atypical Rib domain-containing protein</fullName>
    </recommendedName>
</protein>
<evidence type="ECO:0000256" key="1">
    <source>
        <dbReference type="ARBA" id="ARBA00022729"/>
    </source>
</evidence>
<dbReference type="Proteomes" id="UP000767465">
    <property type="component" value="Unassembled WGS sequence"/>
</dbReference>
<keyword evidence="1" id="KW-0732">Signal</keyword>
<reference evidence="3 4" key="1">
    <citation type="submission" date="2021-07" db="EMBL/GenBank/DDBJ databases">
        <title>Streptococcus humanmilk sp.nov.,a novel bacteria of streptococcus.</title>
        <authorList>
            <person name="Han F."/>
        </authorList>
    </citation>
    <scope>NUCLEOTIDE SEQUENCE [LARGE SCALE GENOMIC DNA]</scope>
    <source>
        <strain evidence="3 4">IMAU99125</strain>
    </source>
</reference>
<name>A0ABS7DVE4_9STRE</name>
<evidence type="ECO:0000313" key="3">
    <source>
        <dbReference type="EMBL" id="MBW7581983.1"/>
    </source>
</evidence>
<sequence length="79" mass="7837">TAVIPAADVTKSAADAGKANAGNAVNTPAAKVEVKDPAKLTDEEKAKVKKAIEAVNPGSKVVVDDKGNATVTTPEGNPA</sequence>